<dbReference type="InterPro" id="IPR052738">
    <property type="entry name" value="ABC-Tungstate_binding"/>
</dbReference>
<dbReference type="Gene3D" id="3.40.190.10">
    <property type="entry name" value="Periplasmic binding protein-like II"/>
    <property type="match status" value="2"/>
</dbReference>
<evidence type="ECO:0000313" key="2">
    <source>
        <dbReference type="EMBL" id="KAF2764098.1"/>
    </source>
</evidence>
<accession>A0A6G1KVA3</accession>
<protein>
    <recommendedName>
        <fullName evidence="1">PBP domain-containing protein</fullName>
    </recommendedName>
</protein>
<gene>
    <name evidence="2" type="ORF">EJ03DRAFT_386185</name>
</gene>
<dbReference type="PANTHER" id="PTHR37945:SF1">
    <property type="entry name" value="EXTRACELLULAR TUNGSTATE BINDING PROTEIN"/>
    <property type="match status" value="1"/>
</dbReference>
<dbReference type="Pfam" id="PF12849">
    <property type="entry name" value="PBP_like_2"/>
    <property type="match status" value="1"/>
</dbReference>
<organism evidence="2 3">
    <name type="scientific">Teratosphaeria nubilosa</name>
    <dbReference type="NCBI Taxonomy" id="161662"/>
    <lineage>
        <taxon>Eukaryota</taxon>
        <taxon>Fungi</taxon>
        <taxon>Dikarya</taxon>
        <taxon>Ascomycota</taxon>
        <taxon>Pezizomycotina</taxon>
        <taxon>Dothideomycetes</taxon>
        <taxon>Dothideomycetidae</taxon>
        <taxon>Mycosphaerellales</taxon>
        <taxon>Teratosphaeriaceae</taxon>
        <taxon>Teratosphaeria</taxon>
    </lineage>
</organism>
<dbReference type="AlphaFoldDB" id="A0A6G1KVA3"/>
<feature type="domain" description="PBP" evidence="1">
    <location>
        <begin position="26"/>
        <end position="211"/>
    </location>
</feature>
<keyword evidence="3" id="KW-1185">Reference proteome</keyword>
<sequence length="286" mass="31704">MPDRSTAIISHGTIDSKPTEVYGNGPIELRIGNGSAGATGLLKALSEDYLSQRSGLASSISWVCNHSRNTQLALLHDYVDIALTYERDQEAVAECEGWAVNHGCVFHDHFCLAGPVADPADISKASVIGIALQTIAEKRVLFHSRADFSATMWKERSLWEGLKLRPFEEGDGKQDWYRRTQYTPAQAVIEADKAGAYLLIDRSTLLRQAADGKVHKTRVFCEPSRRDDVLMNSCYALTRPDPPKAAVRFVEYLKSVRGQEIIARFGVEETGMPFFARVENGSAKRV</sequence>
<proteinExistence type="predicted"/>
<dbReference type="Proteomes" id="UP000799436">
    <property type="component" value="Unassembled WGS sequence"/>
</dbReference>
<evidence type="ECO:0000259" key="1">
    <source>
        <dbReference type="Pfam" id="PF12849"/>
    </source>
</evidence>
<dbReference type="PANTHER" id="PTHR37945">
    <property type="entry name" value="EXTRACELLULAR TUNGSTATE BINDING PROTEIN"/>
    <property type="match status" value="1"/>
</dbReference>
<dbReference type="OrthoDB" id="10260248at2759"/>
<dbReference type="InterPro" id="IPR024370">
    <property type="entry name" value="PBP_domain"/>
</dbReference>
<dbReference type="SUPFAM" id="SSF53850">
    <property type="entry name" value="Periplasmic binding protein-like II"/>
    <property type="match status" value="1"/>
</dbReference>
<dbReference type="EMBL" id="ML995940">
    <property type="protein sequence ID" value="KAF2764098.1"/>
    <property type="molecule type" value="Genomic_DNA"/>
</dbReference>
<evidence type="ECO:0000313" key="3">
    <source>
        <dbReference type="Proteomes" id="UP000799436"/>
    </source>
</evidence>
<name>A0A6G1KVA3_9PEZI</name>
<reference evidence="2" key="1">
    <citation type="journal article" date="2020" name="Stud. Mycol.">
        <title>101 Dothideomycetes genomes: a test case for predicting lifestyles and emergence of pathogens.</title>
        <authorList>
            <person name="Haridas S."/>
            <person name="Albert R."/>
            <person name="Binder M."/>
            <person name="Bloem J."/>
            <person name="Labutti K."/>
            <person name="Salamov A."/>
            <person name="Andreopoulos B."/>
            <person name="Baker S."/>
            <person name="Barry K."/>
            <person name="Bills G."/>
            <person name="Bluhm B."/>
            <person name="Cannon C."/>
            <person name="Castanera R."/>
            <person name="Culley D."/>
            <person name="Daum C."/>
            <person name="Ezra D."/>
            <person name="Gonzalez J."/>
            <person name="Henrissat B."/>
            <person name="Kuo A."/>
            <person name="Liang C."/>
            <person name="Lipzen A."/>
            <person name="Lutzoni F."/>
            <person name="Magnuson J."/>
            <person name="Mondo S."/>
            <person name="Nolan M."/>
            <person name="Ohm R."/>
            <person name="Pangilinan J."/>
            <person name="Park H.-J."/>
            <person name="Ramirez L."/>
            <person name="Alfaro M."/>
            <person name="Sun H."/>
            <person name="Tritt A."/>
            <person name="Yoshinaga Y."/>
            <person name="Zwiers L.-H."/>
            <person name="Turgeon B."/>
            <person name="Goodwin S."/>
            <person name="Spatafora J."/>
            <person name="Crous P."/>
            <person name="Grigoriev I."/>
        </authorList>
    </citation>
    <scope>NUCLEOTIDE SEQUENCE</scope>
    <source>
        <strain evidence="2">CBS 116005</strain>
    </source>
</reference>